<dbReference type="Gene3D" id="3.40.50.720">
    <property type="entry name" value="NAD(P)-binding Rossmann-like Domain"/>
    <property type="match status" value="2"/>
</dbReference>
<evidence type="ECO:0000313" key="5">
    <source>
        <dbReference type="Proteomes" id="UP001155241"/>
    </source>
</evidence>
<dbReference type="EMBL" id="JAMXLR010000036">
    <property type="protein sequence ID" value="MCO6044260.1"/>
    <property type="molecule type" value="Genomic_DNA"/>
</dbReference>
<keyword evidence="2" id="KW-0520">NAD</keyword>
<evidence type="ECO:0000256" key="1">
    <source>
        <dbReference type="ARBA" id="ARBA00023002"/>
    </source>
</evidence>
<dbReference type="AlphaFoldDB" id="A0A9X2JFP1"/>
<dbReference type="PANTHER" id="PTHR43333:SF1">
    <property type="entry name" value="D-ISOMER SPECIFIC 2-HYDROXYACID DEHYDROGENASE NAD-BINDING DOMAIN-CONTAINING PROTEIN"/>
    <property type="match status" value="1"/>
</dbReference>
<name>A0A9X2JFP1_9BACT</name>
<dbReference type="CDD" id="cd05300">
    <property type="entry name" value="2-Hacid_dh_1"/>
    <property type="match status" value="1"/>
</dbReference>
<dbReference type="RefSeq" id="WP_252852364.1">
    <property type="nucleotide sequence ID" value="NZ_JAMXLR010000036.1"/>
</dbReference>
<evidence type="ECO:0000256" key="2">
    <source>
        <dbReference type="ARBA" id="ARBA00023027"/>
    </source>
</evidence>
<dbReference type="SUPFAM" id="SSF52283">
    <property type="entry name" value="Formate/glycerate dehydrogenase catalytic domain-like"/>
    <property type="match status" value="1"/>
</dbReference>
<reference evidence="4" key="1">
    <citation type="submission" date="2022-06" db="EMBL/GenBank/DDBJ databases">
        <title>Aeoliella straminimaris, a novel planctomycete from sediments.</title>
        <authorList>
            <person name="Vitorino I.R."/>
            <person name="Lage O.M."/>
        </authorList>
    </citation>
    <scope>NUCLEOTIDE SEQUENCE</scope>
    <source>
        <strain evidence="4">ICT_H6.2</strain>
    </source>
</reference>
<dbReference type="Proteomes" id="UP001155241">
    <property type="component" value="Unassembled WGS sequence"/>
</dbReference>
<dbReference type="PROSITE" id="PS00671">
    <property type="entry name" value="D_2_HYDROXYACID_DH_3"/>
    <property type="match status" value="1"/>
</dbReference>
<dbReference type="GO" id="GO:0051287">
    <property type="term" value="F:NAD binding"/>
    <property type="evidence" value="ECO:0007669"/>
    <property type="project" value="InterPro"/>
</dbReference>
<feature type="domain" description="D-isomer specific 2-hydroxyacid dehydrogenase NAD-binding" evidence="3">
    <location>
        <begin position="107"/>
        <end position="283"/>
    </location>
</feature>
<accession>A0A9X2JFP1</accession>
<dbReference type="GO" id="GO:0016616">
    <property type="term" value="F:oxidoreductase activity, acting on the CH-OH group of donors, NAD or NADP as acceptor"/>
    <property type="evidence" value="ECO:0007669"/>
    <property type="project" value="UniProtKB-ARBA"/>
</dbReference>
<evidence type="ECO:0000313" key="4">
    <source>
        <dbReference type="EMBL" id="MCO6044260.1"/>
    </source>
</evidence>
<keyword evidence="5" id="KW-1185">Reference proteome</keyword>
<comment type="caution">
    <text evidence="4">The sequence shown here is derived from an EMBL/GenBank/DDBJ whole genome shotgun (WGS) entry which is preliminary data.</text>
</comment>
<dbReference type="InterPro" id="IPR036291">
    <property type="entry name" value="NAD(P)-bd_dom_sf"/>
</dbReference>
<dbReference type="Pfam" id="PF02826">
    <property type="entry name" value="2-Hacid_dh_C"/>
    <property type="match status" value="1"/>
</dbReference>
<dbReference type="InterPro" id="IPR006140">
    <property type="entry name" value="D-isomer_DH_NAD-bd"/>
</dbReference>
<proteinExistence type="predicted"/>
<gene>
    <name evidence="4" type="ORF">NG895_10110</name>
</gene>
<dbReference type="SUPFAM" id="SSF51735">
    <property type="entry name" value="NAD(P)-binding Rossmann-fold domains"/>
    <property type="match status" value="1"/>
</dbReference>
<evidence type="ECO:0000259" key="3">
    <source>
        <dbReference type="Pfam" id="PF02826"/>
    </source>
</evidence>
<sequence length="316" mass="35013">MHKVVVAVDSFSDQHIELIQQATRGWAYFARIEQGLSEQHYRQALQGATVLIGWPQPHLVADSSIQLLQLASVGYEDYLNLGLGSKAEFRACNLGRVLCLPIAEHVMAMIYCLARGLQQHARDMPERRWQRLPCYPEVTDSTICIVGVGGIGTEVAHRCKGVGMRVLGVGRHPERMPANLLDGAYAWDNMAEAFAQSDHVMLSFPATSDNANMFDAALFNTFKRGAILYNVGRGSVVNETDLVEALRSGQLGGAGLDVFQHEPLPPEHPLWAMDNVLVTPHSAGRSVREFDRICGLFVDNLQRFRDGRPLLNPIEL</sequence>
<keyword evidence="1" id="KW-0560">Oxidoreductase</keyword>
<organism evidence="4 5">
    <name type="scientific">Aeoliella straminimaris</name>
    <dbReference type="NCBI Taxonomy" id="2954799"/>
    <lineage>
        <taxon>Bacteria</taxon>
        <taxon>Pseudomonadati</taxon>
        <taxon>Planctomycetota</taxon>
        <taxon>Planctomycetia</taxon>
        <taxon>Pirellulales</taxon>
        <taxon>Lacipirellulaceae</taxon>
        <taxon>Aeoliella</taxon>
    </lineage>
</organism>
<dbReference type="InterPro" id="IPR029753">
    <property type="entry name" value="D-isomer_DH_CS"/>
</dbReference>
<protein>
    <submittedName>
        <fullName evidence="4">D-2-hydroxyacid dehydrogenase</fullName>
    </submittedName>
</protein>
<dbReference type="PANTHER" id="PTHR43333">
    <property type="entry name" value="2-HACID_DH_C DOMAIN-CONTAINING PROTEIN"/>
    <property type="match status" value="1"/>
</dbReference>